<dbReference type="AlphaFoldDB" id="X0W8A3"/>
<evidence type="ECO:0000313" key="2">
    <source>
        <dbReference type="EMBL" id="GAG27184.1"/>
    </source>
</evidence>
<dbReference type="Pfam" id="PF03235">
    <property type="entry name" value="GmrSD_N"/>
    <property type="match status" value="1"/>
</dbReference>
<gene>
    <name evidence="2" type="ORF">S01H1_52016</name>
</gene>
<comment type="caution">
    <text evidence="2">The sequence shown here is derived from an EMBL/GenBank/DDBJ whole genome shotgun (WGS) entry which is preliminary data.</text>
</comment>
<proteinExistence type="predicted"/>
<protein>
    <recommendedName>
        <fullName evidence="1">GmrSD restriction endonucleases N-terminal domain-containing protein</fullName>
    </recommendedName>
</protein>
<sequence length="259" mass="30159">TPWYQRRSVWTRPQKAYLINTLFEKKPVPTLYIRHYLDIETEKSIKEVVDGQQRIRSILEYRAGEFGARHPAHKTRVKYDKLSGTERVDFLLTSLSIGYLIGADDTDVIEIFGRLNSVAKTLNAEEKRCAKYSGEVKQFSLRVAAKHVGLWRSLRIFTANDISRMTEVEFVSELALNMKYGLSPHSAYALDKFYREFDEEFEEQYEFEDRMEKVFSKIAEMNPSAVRDTILSRIPLFFSLFVVLDSINADIEKSKLENS</sequence>
<feature type="non-terminal residue" evidence="2">
    <location>
        <position position="259"/>
    </location>
</feature>
<dbReference type="EMBL" id="BARS01033601">
    <property type="protein sequence ID" value="GAG27184.1"/>
    <property type="molecule type" value="Genomic_DNA"/>
</dbReference>
<organism evidence="2">
    <name type="scientific">marine sediment metagenome</name>
    <dbReference type="NCBI Taxonomy" id="412755"/>
    <lineage>
        <taxon>unclassified sequences</taxon>
        <taxon>metagenomes</taxon>
        <taxon>ecological metagenomes</taxon>
    </lineage>
</organism>
<dbReference type="InterPro" id="IPR004919">
    <property type="entry name" value="GmrSD_N"/>
</dbReference>
<dbReference type="PANTHER" id="PTHR39639:SF1">
    <property type="entry name" value="DUF262 DOMAIN-CONTAINING PROTEIN"/>
    <property type="match status" value="1"/>
</dbReference>
<reference evidence="2" key="1">
    <citation type="journal article" date="2014" name="Front. Microbiol.">
        <title>High frequency of phylogenetically diverse reductive dehalogenase-homologous genes in deep subseafloor sedimentary metagenomes.</title>
        <authorList>
            <person name="Kawai M."/>
            <person name="Futagami T."/>
            <person name="Toyoda A."/>
            <person name="Takaki Y."/>
            <person name="Nishi S."/>
            <person name="Hori S."/>
            <person name="Arai W."/>
            <person name="Tsubouchi T."/>
            <person name="Morono Y."/>
            <person name="Uchiyama I."/>
            <person name="Ito T."/>
            <person name="Fujiyama A."/>
            <person name="Inagaki F."/>
            <person name="Takami H."/>
        </authorList>
    </citation>
    <scope>NUCLEOTIDE SEQUENCE</scope>
    <source>
        <strain evidence="2">Expedition CK06-06</strain>
    </source>
</reference>
<feature type="non-terminal residue" evidence="2">
    <location>
        <position position="1"/>
    </location>
</feature>
<dbReference type="PANTHER" id="PTHR39639">
    <property type="entry name" value="CHROMOSOME 16, WHOLE GENOME SHOTGUN SEQUENCE"/>
    <property type="match status" value="1"/>
</dbReference>
<evidence type="ECO:0000259" key="1">
    <source>
        <dbReference type="Pfam" id="PF03235"/>
    </source>
</evidence>
<feature type="domain" description="GmrSD restriction endonucleases N-terminal" evidence="1">
    <location>
        <begin position="2"/>
        <end position="132"/>
    </location>
</feature>
<name>X0W8A3_9ZZZZ</name>
<accession>X0W8A3</accession>